<evidence type="ECO:0000259" key="1">
    <source>
        <dbReference type="Pfam" id="PF04389"/>
    </source>
</evidence>
<dbReference type="InterPro" id="IPR045175">
    <property type="entry name" value="M28_fam"/>
</dbReference>
<evidence type="ECO:0000313" key="2">
    <source>
        <dbReference type="EMBL" id="HFK97000.1"/>
    </source>
</evidence>
<dbReference type="GO" id="GO:0006508">
    <property type="term" value="P:proteolysis"/>
    <property type="evidence" value="ECO:0007669"/>
    <property type="project" value="InterPro"/>
</dbReference>
<accession>A0A832EJ45</accession>
<comment type="caution">
    <text evidence="2">The sequence shown here is derived from an EMBL/GenBank/DDBJ whole genome shotgun (WGS) entry which is preliminary data.</text>
</comment>
<dbReference type="AlphaFoldDB" id="A0A832EJ45"/>
<gene>
    <name evidence="2" type="ORF">ENS06_06695</name>
</gene>
<proteinExistence type="predicted"/>
<dbReference type="EMBL" id="DSTK01000019">
    <property type="protein sequence ID" value="HFK97000.1"/>
    <property type="molecule type" value="Genomic_DNA"/>
</dbReference>
<organism evidence="2">
    <name type="scientific">Desulfacinum infernum</name>
    <dbReference type="NCBI Taxonomy" id="35837"/>
    <lineage>
        <taxon>Bacteria</taxon>
        <taxon>Pseudomonadati</taxon>
        <taxon>Thermodesulfobacteriota</taxon>
        <taxon>Syntrophobacteria</taxon>
        <taxon>Syntrophobacterales</taxon>
        <taxon>Syntrophobacteraceae</taxon>
        <taxon>Desulfacinum</taxon>
    </lineage>
</organism>
<dbReference type="SUPFAM" id="SSF53187">
    <property type="entry name" value="Zn-dependent exopeptidases"/>
    <property type="match status" value="1"/>
</dbReference>
<dbReference type="PANTHER" id="PTHR12147">
    <property type="entry name" value="METALLOPEPTIDASE M28 FAMILY MEMBER"/>
    <property type="match status" value="1"/>
</dbReference>
<dbReference type="GO" id="GO:0008235">
    <property type="term" value="F:metalloexopeptidase activity"/>
    <property type="evidence" value="ECO:0007669"/>
    <property type="project" value="InterPro"/>
</dbReference>
<dbReference type="Gene3D" id="3.40.630.10">
    <property type="entry name" value="Zn peptidases"/>
    <property type="match status" value="1"/>
</dbReference>
<dbReference type="PANTHER" id="PTHR12147:SF26">
    <property type="entry name" value="PEPTIDASE M28 DOMAIN-CONTAINING PROTEIN"/>
    <property type="match status" value="1"/>
</dbReference>
<name>A0A832EJ45_9BACT</name>
<protein>
    <submittedName>
        <fullName evidence="2">M28 family peptidase</fullName>
    </submittedName>
</protein>
<feature type="domain" description="Peptidase M28" evidence="1">
    <location>
        <begin position="62"/>
        <end position="280"/>
    </location>
</feature>
<reference evidence="2" key="1">
    <citation type="journal article" date="2020" name="mSystems">
        <title>Genome- and Community-Level Interaction Insights into Carbon Utilization and Element Cycling Functions of Hydrothermarchaeota in Hydrothermal Sediment.</title>
        <authorList>
            <person name="Zhou Z."/>
            <person name="Liu Y."/>
            <person name="Xu W."/>
            <person name="Pan J."/>
            <person name="Luo Z.H."/>
            <person name="Li M."/>
        </authorList>
    </citation>
    <scope>NUCLEOTIDE SEQUENCE [LARGE SCALE GENOMIC DNA]</scope>
    <source>
        <strain evidence="2">SpSt-456</strain>
    </source>
</reference>
<dbReference type="Pfam" id="PF04389">
    <property type="entry name" value="Peptidase_M28"/>
    <property type="match status" value="1"/>
</dbReference>
<dbReference type="InterPro" id="IPR007484">
    <property type="entry name" value="Peptidase_M28"/>
</dbReference>
<sequence length="300" mass="33211">MGVVEEALRRHVHVLTVEIGERSVADLARHRRAALYIAQTLEAAGLRVREEPYGFHNATVANILAETGPENPSRRFLVGAHYDSLAGTVGADDNASAVAVLLETARLFHTADCGRRFGVTVQFAAFALEEPPAYGTRHMGSRVRARTAKRERERIDGMICLEMVGYTCREPGCQSYPFPLGFMNYPPTGDFIGIVGNRASRRLVKAMERAFKKNPALPVVTLTVPLNGWPIPSVRLSDHAPFWDAGYPAIMVTDSAFYRNPYYHTPDDVLETLDFPFMAQVVKSLVGFLCQESPVASRPF</sequence>